<dbReference type="Pfam" id="PF07336">
    <property type="entry name" value="ABATE"/>
    <property type="match status" value="1"/>
</dbReference>
<evidence type="ECO:0000313" key="3">
    <source>
        <dbReference type="Proteomes" id="UP000647241"/>
    </source>
</evidence>
<dbReference type="EMBL" id="BMGT01000003">
    <property type="protein sequence ID" value="GGG79846.1"/>
    <property type="molecule type" value="Genomic_DNA"/>
</dbReference>
<evidence type="ECO:0000313" key="2">
    <source>
        <dbReference type="EMBL" id="GGG79846.1"/>
    </source>
</evidence>
<proteinExistence type="predicted"/>
<feature type="domain" description="Zinc finger CGNR" evidence="1">
    <location>
        <begin position="150"/>
        <end position="191"/>
    </location>
</feature>
<dbReference type="Gene3D" id="1.10.3300.10">
    <property type="entry name" value="Jann2411-like domain"/>
    <property type="match status" value="1"/>
</dbReference>
<name>A0A917M7F7_9BACT</name>
<dbReference type="RefSeq" id="WP_188554464.1">
    <property type="nucleotide sequence ID" value="NZ_BMGT01000003.1"/>
</dbReference>
<gene>
    <name evidence="2" type="ORF">GCM10011585_23940</name>
</gene>
<protein>
    <recommendedName>
        <fullName evidence="1">Zinc finger CGNR domain-containing protein</fullName>
    </recommendedName>
</protein>
<evidence type="ECO:0000259" key="1">
    <source>
        <dbReference type="Pfam" id="PF11706"/>
    </source>
</evidence>
<dbReference type="PANTHER" id="PTHR35525">
    <property type="entry name" value="BLL6575 PROTEIN"/>
    <property type="match status" value="1"/>
</dbReference>
<reference evidence="2" key="2">
    <citation type="submission" date="2020-09" db="EMBL/GenBank/DDBJ databases">
        <authorList>
            <person name="Sun Q."/>
            <person name="Zhou Y."/>
        </authorList>
    </citation>
    <scope>NUCLEOTIDE SEQUENCE</scope>
    <source>
        <strain evidence="2">CGMCC 1.12997</strain>
    </source>
</reference>
<keyword evidence="3" id="KW-1185">Reference proteome</keyword>
<comment type="caution">
    <text evidence="2">The sequence shown here is derived from an EMBL/GenBank/DDBJ whole genome shotgun (WGS) entry which is preliminary data.</text>
</comment>
<dbReference type="Proteomes" id="UP000647241">
    <property type="component" value="Unassembled WGS sequence"/>
</dbReference>
<dbReference type="InterPro" id="IPR010852">
    <property type="entry name" value="ABATE"/>
</dbReference>
<dbReference type="SUPFAM" id="SSF160904">
    <property type="entry name" value="Jann2411-like"/>
    <property type="match status" value="1"/>
</dbReference>
<organism evidence="2 3">
    <name type="scientific">Edaphobacter dinghuensis</name>
    <dbReference type="NCBI Taxonomy" id="1560005"/>
    <lineage>
        <taxon>Bacteria</taxon>
        <taxon>Pseudomonadati</taxon>
        <taxon>Acidobacteriota</taxon>
        <taxon>Terriglobia</taxon>
        <taxon>Terriglobales</taxon>
        <taxon>Acidobacteriaceae</taxon>
        <taxon>Edaphobacter</taxon>
    </lineage>
</organism>
<dbReference type="InterPro" id="IPR021005">
    <property type="entry name" value="Znf_CGNR"/>
</dbReference>
<dbReference type="InterPro" id="IPR023286">
    <property type="entry name" value="ABATE_dom_sf"/>
</dbReference>
<dbReference type="PANTHER" id="PTHR35525:SF3">
    <property type="entry name" value="BLL6575 PROTEIN"/>
    <property type="match status" value="1"/>
</dbReference>
<dbReference type="Pfam" id="PF11706">
    <property type="entry name" value="zf-CGNR"/>
    <property type="match status" value="1"/>
</dbReference>
<accession>A0A917M7F7</accession>
<dbReference type="AlphaFoldDB" id="A0A917M7F7"/>
<reference evidence="2" key="1">
    <citation type="journal article" date="2014" name="Int. J. Syst. Evol. Microbiol.">
        <title>Complete genome sequence of Corynebacterium casei LMG S-19264T (=DSM 44701T), isolated from a smear-ripened cheese.</title>
        <authorList>
            <consortium name="US DOE Joint Genome Institute (JGI-PGF)"/>
            <person name="Walter F."/>
            <person name="Albersmeier A."/>
            <person name="Kalinowski J."/>
            <person name="Ruckert C."/>
        </authorList>
    </citation>
    <scope>NUCLEOTIDE SEQUENCE</scope>
    <source>
        <strain evidence="2">CGMCC 1.12997</strain>
    </source>
</reference>
<sequence length="192" mass="21760">MPKNIEPKGKEFLMLADHPALDFLNTEARINGELVDFLESDDAVLRWLARAGWPARKITVKYERNELLELARALRLSIRNSVASRKEGNSNCDVMNIFLSSAHSHLKLLSESDGSLRLERQWNPASLMEVLGPLSESAAELLVNGDMEKVKHCEGTDCVLWFYDGTRAHSRRWCSMATCGTRNKVAAFRQRE</sequence>